<feature type="modified residue" description="4-aspartylphosphate" evidence="1">
    <location>
        <position position="55"/>
    </location>
</feature>
<evidence type="ECO:0000259" key="2">
    <source>
        <dbReference type="PROSITE" id="PS50110"/>
    </source>
</evidence>
<sequence>MRVALIEDDDLHAEVVGRWMARESRVVFKRFHSATEFLDSLTSNDSDLPDVVFVDYHLGESTGAEFVTKIRGMTDARSDIGIVLFSGVDIVEFSEILEGLDVDGFLLKDDLSRERLTMVAGLAVQSSHRRQELSELKGR</sequence>
<name>A0A1M4N411_9RHOB</name>
<dbReference type="EMBL" id="FMJB01000061">
    <property type="protein sequence ID" value="SCM68817.1"/>
    <property type="molecule type" value="Genomic_DNA"/>
</dbReference>
<organism evidence="3 4">
    <name type="scientific">Donghicola eburneus</name>
    <dbReference type="NCBI Taxonomy" id="393278"/>
    <lineage>
        <taxon>Bacteria</taxon>
        <taxon>Pseudomonadati</taxon>
        <taxon>Pseudomonadota</taxon>
        <taxon>Alphaproteobacteria</taxon>
        <taxon>Rhodobacterales</taxon>
        <taxon>Roseobacteraceae</taxon>
        <taxon>Donghicola</taxon>
    </lineage>
</organism>
<dbReference type="AlphaFoldDB" id="A0A1M4N411"/>
<dbReference type="SUPFAM" id="SSF52172">
    <property type="entry name" value="CheY-like"/>
    <property type="match status" value="1"/>
</dbReference>
<dbReference type="Proteomes" id="UP000184085">
    <property type="component" value="Unassembled WGS sequence"/>
</dbReference>
<dbReference type="InterPro" id="IPR011006">
    <property type="entry name" value="CheY-like_superfamily"/>
</dbReference>
<evidence type="ECO:0000313" key="3">
    <source>
        <dbReference type="EMBL" id="SCM68817.1"/>
    </source>
</evidence>
<protein>
    <recommendedName>
        <fullName evidence="2">Response regulatory domain-containing protein</fullName>
    </recommendedName>
</protein>
<dbReference type="GO" id="GO:0000160">
    <property type="term" value="P:phosphorelay signal transduction system"/>
    <property type="evidence" value="ECO:0007669"/>
    <property type="project" value="InterPro"/>
</dbReference>
<keyword evidence="4" id="KW-1185">Reference proteome</keyword>
<evidence type="ECO:0000313" key="4">
    <source>
        <dbReference type="Proteomes" id="UP000184085"/>
    </source>
</evidence>
<proteinExistence type="predicted"/>
<dbReference type="Gene3D" id="3.40.50.2300">
    <property type="match status" value="1"/>
</dbReference>
<dbReference type="PROSITE" id="PS50110">
    <property type="entry name" value="RESPONSE_REGULATORY"/>
    <property type="match status" value="1"/>
</dbReference>
<dbReference type="RefSeq" id="WP_072707778.1">
    <property type="nucleotide sequence ID" value="NZ_FMJB01000061.1"/>
</dbReference>
<evidence type="ECO:0000256" key="1">
    <source>
        <dbReference type="PROSITE-ProRule" id="PRU00169"/>
    </source>
</evidence>
<feature type="domain" description="Response regulatory" evidence="2">
    <location>
        <begin position="2"/>
        <end position="123"/>
    </location>
</feature>
<dbReference type="InterPro" id="IPR001789">
    <property type="entry name" value="Sig_transdc_resp-reg_receiver"/>
</dbReference>
<accession>A0A1M4N411</accession>
<reference evidence="4" key="1">
    <citation type="submission" date="2016-09" db="EMBL/GenBank/DDBJ databases">
        <authorList>
            <person name="Wibberg D."/>
        </authorList>
    </citation>
    <scope>NUCLEOTIDE SEQUENCE [LARGE SCALE GENOMIC DNA]</scope>
</reference>
<keyword evidence="1" id="KW-0597">Phosphoprotein</keyword>
<dbReference type="SMART" id="SM00448">
    <property type="entry name" value="REC"/>
    <property type="match status" value="1"/>
</dbReference>
<dbReference type="Pfam" id="PF00072">
    <property type="entry name" value="Response_reg"/>
    <property type="match status" value="1"/>
</dbReference>
<dbReference type="CDD" id="cd00156">
    <property type="entry name" value="REC"/>
    <property type="match status" value="1"/>
</dbReference>
<gene>
    <name evidence="3" type="ORF">KARMA_3047</name>
</gene>